<protein>
    <submittedName>
        <fullName evidence="2">SAM-dependent methyltransferase</fullName>
    </submittedName>
</protein>
<evidence type="ECO:0000259" key="1">
    <source>
        <dbReference type="Pfam" id="PF08241"/>
    </source>
</evidence>
<proteinExistence type="predicted"/>
<keyword evidence="2" id="KW-0489">Methyltransferase</keyword>
<sequence length="321" mass="37055">MSLVKKDAATDTIDPVFHFDMHLQCPRCRIDVRGLDCVSCGFRMQLEHGIVHALPPERVAHYARFMEDYERIRAAEGRGSTKEDFYLGLPYKDTTGSNSKQWDIRARSYDYLTKHILQRIPEDSGGRVLDLGAGNCWMSYRLALAGYRPVAVDLLANDRDGLGAAAHYQKYLPELFPRFQAEATNLPFQDEQFDAVIFNASFHYAEDYVTTLRETLRCVRVGGLVIVSDTPWYSRDESGRQMVSERHAAFSQRYGTASDSIKSLEYLTDERLQLLEEQLSIQWTIHSPYYGFKWAMRPLVAKLRQRREPSRFRIYAARKNA</sequence>
<comment type="caution">
    <text evidence="2">The sequence shown here is derived from an EMBL/GenBank/DDBJ whole genome shotgun (WGS) entry which is preliminary data.</text>
</comment>
<evidence type="ECO:0000313" key="3">
    <source>
        <dbReference type="Proteomes" id="UP000584867"/>
    </source>
</evidence>
<dbReference type="GO" id="GO:0032259">
    <property type="term" value="P:methylation"/>
    <property type="evidence" value="ECO:0007669"/>
    <property type="project" value="UniProtKB-KW"/>
</dbReference>
<dbReference type="Gene3D" id="3.40.50.150">
    <property type="entry name" value="Vaccinia Virus protein VP39"/>
    <property type="match status" value="1"/>
</dbReference>
<dbReference type="Pfam" id="PF08241">
    <property type="entry name" value="Methyltransf_11"/>
    <property type="match status" value="1"/>
</dbReference>
<dbReference type="PANTHER" id="PTHR43464:SF83">
    <property type="entry name" value="MALONYL-[ACYL-CARRIER PROTEIN] O-METHYLTRANSFERASE"/>
    <property type="match status" value="1"/>
</dbReference>
<dbReference type="CDD" id="cd02440">
    <property type="entry name" value="AdoMet_MTases"/>
    <property type="match status" value="1"/>
</dbReference>
<name>A0A7W7ZMU1_9BACT</name>
<dbReference type="EMBL" id="JACHIO010000004">
    <property type="protein sequence ID" value="MBB5062797.1"/>
    <property type="molecule type" value="Genomic_DNA"/>
</dbReference>
<dbReference type="InterPro" id="IPR013216">
    <property type="entry name" value="Methyltransf_11"/>
</dbReference>
<dbReference type="RefSeq" id="WP_184253501.1">
    <property type="nucleotide sequence ID" value="NZ_JACHIO010000004.1"/>
</dbReference>
<dbReference type="Proteomes" id="UP000584867">
    <property type="component" value="Unassembled WGS sequence"/>
</dbReference>
<dbReference type="GO" id="GO:0008757">
    <property type="term" value="F:S-adenosylmethionine-dependent methyltransferase activity"/>
    <property type="evidence" value="ECO:0007669"/>
    <property type="project" value="InterPro"/>
</dbReference>
<dbReference type="SUPFAM" id="SSF53335">
    <property type="entry name" value="S-adenosyl-L-methionine-dependent methyltransferases"/>
    <property type="match status" value="1"/>
</dbReference>
<keyword evidence="2" id="KW-0808">Transferase</keyword>
<gene>
    <name evidence="2" type="ORF">HDF15_001134</name>
</gene>
<feature type="domain" description="Methyltransferase type 11" evidence="1">
    <location>
        <begin position="129"/>
        <end position="227"/>
    </location>
</feature>
<evidence type="ECO:0000313" key="2">
    <source>
        <dbReference type="EMBL" id="MBB5062797.1"/>
    </source>
</evidence>
<dbReference type="InterPro" id="IPR029063">
    <property type="entry name" value="SAM-dependent_MTases_sf"/>
</dbReference>
<accession>A0A7W7ZMU1</accession>
<dbReference type="PANTHER" id="PTHR43464">
    <property type="entry name" value="METHYLTRANSFERASE"/>
    <property type="match status" value="1"/>
</dbReference>
<dbReference type="AlphaFoldDB" id="A0A7W7ZMU1"/>
<organism evidence="2 3">
    <name type="scientific">Granulicella mallensis</name>
    <dbReference type="NCBI Taxonomy" id="940614"/>
    <lineage>
        <taxon>Bacteria</taxon>
        <taxon>Pseudomonadati</taxon>
        <taxon>Acidobacteriota</taxon>
        <taxon>Terriglobia</taxon>
        <taxon>Terriglobales</taxon>
        <taxon>Acidobacteriaceae</taxon>
        <taxon>Granulicella</taxon>
    </lineage>
</organism>
<reference evidence="2 3" key="1">
    <citation type="submission" date="2020-08" db="EMBL/GenBank/DDBJ databases">
        <title>Genomic Encyclopedia of Type Strains, Phase IV (KMG-V): Genome sequencing to study the core and pangenomes of soil and plant-associated prokaryotes.</title>
        <authorList>
            <person name="Whitman W."/>
        </authorList>
    </citation>
    <scope>NUCLEOTIDE SEQUENCE [LARGE SCALE GENOMIC DNA]</scope>
    <source>
        <strain evidence="2 3">X5P3</strain>
    </source>
</reference>